<sequence length="354" mass="40933">MVRRLACRSMAMEQQERGSISGILPTDRASEILFEFLRQEMGAQGLTPLRVSEILVRVVMWCRGVQEPPWCSFRELFLCALVAMTDEYEHMFPEQDRFAQDNAEQHRELNEAFLTLLYNDVHVLDTKYIKRALSSWGEVELSFSDLAAPPKLSKHLLSPLAAGTLRTTTKRKKRVSGGSAEQTMERRGAWGFPFSSLRENAETEMKKIYKFYVQVYMPSKNGLRRCTTLDSSECIGKTQDPIDCSMLDIVNFSKTATFRLFQVDMTAHSYFLSKLGDLNDFYLQQLASYQLFDKADDDGNTFISFTEFMSFMDSFRRFEQADKVKIWKMFDENGGLLIDSFVKDIICYKARREL</sequence>
<reference evidence="2 4" key="1">
    <citation type="journal article" date="2012" name="Nature">
        <title>Algal genomes reveal evolutionary mosaicism and the fate of nucleomorphs.</title>
        <authorList>
            <consortium name="DOE Joint Genome Institute"/>
            <person name="Curtis B.A."/>
            <person name="Tanifuji G."/>
            <person name="Burki F."/>
            <person name="Gruber A."/>
            <person name="Irimia M."/>
            <person name="Maruyama S."/>
            <person name="Arias M.C."/>
            <person name="Ball S.G."/>
            <person name="Gile G.H."/>
            <person name="Hirakawa Y."/>
            <person name="Hopkins J.F."/>
            <person name="Kuo A."/>
            <person name="Rensing S.A."/>
            <person name="Schmutz J."/>
            <person name="Symeonidi A."/>
            <person name="Elias M."/>
            <person name="Eveleigh R.J."/>
            <person name="Herman E.K."/>
            <person name="Klute M.J."/>
            <person name="Nakayama T."/>
            <person name="Obornik M."/>
            <person name="Reyes-Prieto A."/>
            <person name="Armbrust E.V."/>
            <person name="Aves S.J."/>
            <person name="Beiko R.G."/>
            <person name="Coutinho P."/>
            <person name="Dacks J.B."/>
            <person name="Durnford D.G."/>
            <person name="Fast N.M."/>
            <person name="Green B.R."/>
            <person name="Grisdale C.J."/>
            <person name="Hempel F."/>
            <person name="Henrissat B."/>
            <person name="Hoppner M.P."/>
            <person name="Ishida K."/>
            <person name="Kim E."/>
            <person name="Koreny L."/>
            <person name="Kroth P.G."/>
            <person name="Liu Y."/>
            <person name="Malik S.B."/>
            <person name="Maier U.G."/>
            <person name="McRose D."/>
            <person name="Mock T."/>
            <person name="Neilson J.A."/>
            <person name="Onodera N.T."/>
            <person name="Poole A.M."/>
            <person name="Pritham E.J."/>
            <person name="Richards T.A."/>
            <person name="Rocap G."/>
            <person name="Roy S.W."/>
            <person name="Sarai C."/>
            <person name="Schaack S."/>
            <person name="Shirato S."/>
            <person name="Slamovits C.H."/>
            <person name="Spencer D.F."/>
            <person name="Suzuki S."/>
            <person name="Worden A.Z."/>
            <person name="Zauner S."/>
            <person name="Barry K."/>
            <person name="Bell C."/>
            <person name="Bharti A.K."/>
            <person name="Crow J.A."/>
            <person name="Grimwood J."/>
            <person name="Kramer R."/>
            <person name="Lindquist E."/>
            <person name="Lucas S."/>
            <person name="Salamov A."/>
            <person name="McFadden G.I."/>
            <person name="Lane C.E."/>
            <person name="Keeling P.J."/>
            <person name="Gray M.W."/>
            <person name="Grigoriev I.V."/>
            <person name="Archibald J.M."/>
        </authorList>
    </citation>
    <scope>NUCLEOTIDE SEQUENCE</scope>
    <source>
        <strain evidence="2 4">CCMP2712</strain>
    </source>
</reference>
<dbReference type="GeneID" id="17300392"/>
<dbReference type="AlphaFoldDB" id="L1J5B9"/>
<dbReference type="Gene3D" id="1.10.238.10">
    <property type="entry name" value="EF-hand"/>
    <property type="match status" value="1"/>
</dbReference>
<proteinExistence type="predicted"/>
<accession>L1J5B9</accession>
<reference evidence="3" key="3">
    <citation type="submission" date="2016-03" db="UniProtKB">
        <authorList>
            <consortium name="EnsemblProtists"/>
        </authorList>
    </citation>
    <scope>IDENTIFICATION</scope>
</reference>
<dbReference type="EnsemblProtists" id="EKX43738">
    <property type="protein sequence ID" value="EKX43738"/>
    <property type="gene ID" value="GUITHDRAFT_110193"/>
</dbReference>
<dbReference type="InterPro" id="IPR011992">
    <property type="entry name" value="EF-hand-dom_pair"/>
</dbReference>
<dbReference type="Proteomes" id="UP000011087">
    <property type="component" value="Unassembled WGS sequence"/>
</dbReference>
<feature type="domain" description="EF-hand" evidence="1">
    <location>
        <begin position="283"/>
        <end position="318"/>
    </location>
</feature>
<name>L1J5B9_GUITC</name>
<evidence type="ECO:0000313" key="4">
    <source>
        <dbReference type="Proteomes" id="UP000011087"/>
    </source>
</evidence>
<dbReference type="InterPro" id="IPR002048">
    <property type="entry name" value="EF_hand_dom"/>
</dbReference>
<dbReference type="PROSITE" id="PS50222">
    <property type="entry name" value="EF_HAND_2"/>
    <property type="match status" value="1"/>
</dbReference>
<reference evidence="4" key="2">
    <citation type="submission" date="2012-11" db="EMBL/GenBank/DDBJ databases">
        <authorList>
            <person name="Kuo A."/>
            <person name="Curtis B.A."/>
            <person name="Tanifuji G."/>
            <person name="Burki F."/>
            <person name="Gruber A."/>
            <person name="Irimia M."/>
            <person name="Maruyama S."/>
            <person name="Arias M.C."/>
            <person name="Ball S.G."/>
            <person name="Gile G.H."/>
            <person name="Hirakawa Y."/>
            <person name="Hopkins J.F."/>
            <person name="Rensing S.A."/>
            <person name="Schmutz J."/>
            <person name="Symeonidi A."/>
            <person name="Elias M."/>
            <person name="Eveleigh R.J."/>
            <person name="Herman E.K."/>
            <person name="Klute M.J."/>
            <person name="Nakayama T."/>
            <person name="Obornik M."/>
            <person name="Reyes-Prieto A."/>
            <person name="Armbrust E.V."/>
            <person name="Aves S.J."/>
            <person name="Beiko R.G."/>
            <person name="Coutinho P."/>
            <person name="Dacks J.B."/>
            <person name="Durnford D.G."/>
            <person name="Fast N.M."/>
            <person name="Green B.R."/>
            <person name="Grisdale C."/>
            <person name="Hempe F."/>
            <person name="Henrissat B."/>
            <person name="Hoppner M.P."/>
            <person name="Ishida K.-I."/>
            <person name="Kim E."/>
            <person name="Koreny L."/>
            <person name="Kroth P.G."/>
            <person name="Liu Y."/>
            <person name="Malik S.-B."/>
            <person name="Maier U.G."/>
            <person name="McRose D."/>
            <person name="Mock T."/>
            <person name="Neilson J.A."/>
            <person name="Onodera N.T."/>
            <person name="Poole A.M."/>
            <person name="Pritham E.J."/>
            <person name="Richards T.A."/>
            <person name="Rocap G."/>
            <person name="Roy S.W."/>
            <person name="Sarai C."/>
            <person name="Schaack S."/>
            <person name="Shirato S."/>
            <person name="Slamovits C.H."/>
            <person name="Spencer D.F."/>
            <person name="Suzuki S."/>
            <person name="Worden A.Z."/>
            <person name="Zauner S."/>
            <person name="Barry K."/>
            <person name="Bell C."/>
            <person name="Bharti A.K."/>
            <person name="Crow J.A."/>
            <person name="Grimwood J."/>
            <person name="Kramer R."/>
            <person name="Lindquist E."/>
            <person name="Lucas S."/>
            <person name="Salamov A."/>
            <person name="McFadden G.I."/>
            <person name="Lane C.E."/>
            <person name="Keeling P.J."/>
            <person name="Gray M.W."/>
            <person name="Grigoriev I.V."/>
            <person name="Archibald J.M."/>
        </authorList>
    </citation>
    <scope>NUCLEOTIDE SEQUENCE</scope>
    <source>
        <strain evidence="4">CCMP2712</strain>
    </source>
</reference>
<protein>
    <recommendedName>
        <fullName evidence="1">EF-hand domain-containing protein</fullName>
    </recommendedName>
</protein>
<dbReference type="KEGG" id="gtt:GUITHDRAFT_110193"/>
<organism evidence="2">
    <name type="scientific">Guillardia theta (strain CCMP2712)</name>
    <name type="common">Cryptophyte</name>
    <dbReference type="NCBI Taxonomy" id="905079"/>
    <lineage>
        <taxon>Eukaryota</taxon>
        <taxon>Cryptophyceae</taxon>
        <taxon>Pyrenomonadales</taxon>
        <taxon>Geminigeraceae</taxon>
        <taxon>Guillardia</taxon>
    </lineage>
</organism>
<evidence type="ECO:0000259" key="1">
    <source>
        <dbReference type="PROSITE" id="PS50222"/>
    </source>
</evidence>
<dbReference type="SUPFAM" id="SSF47473">
    <property type="entry name" value="EF-hand"/>
    <property type="match status" value="1"/>
</dbReference>
<dbReference type="HOGENOM" id="CLU_784015_0_0_1"/>
<evidence type="ECO:0000313" key="2">
    <source>
        <dbReference type="EMBL" id="EKX43738.1"/>
    </source>
</evidence>
<evidence type="ECO:0000313" key="3">
    <source>
        <dbReference type="EnsemblProtists" id="EKX43738"/>
    </source>
</evidence>
<dbReference type="GO" id="GO:0005509">
    <property type="term" value="F:calcium ion binding"/>
    <property type="evidence" value="ECO:0007669"/>
    <property type="project" value="InterPro"/>
</dbReference>
<gene>
    <name evidence="2" type="ORF">GUITHDRAFT_110193</name>
</gene>
<dbReference type="RefSeq" id="XP_005830718.1">
    <property type="nucleotide sequence ID" value="XM_005830661.1"/>
</dbReference>
<keyword evidence="4" id="KW-1185">Reference proteome</keyword>
<dbReference type="EMBL" id="JH993008">
    <property type="protein sequence ID" value="EKX43738.1"/>
    <property type="molecule type" value="Genomic_DNA"/>
</dbReference>
<dbReference type="PaxDb" id="55529-EKX43738"/>